<comment type="similarity">
    <text evidence="1">Belongs to the disease resistance NB-LRR family.</text>
</comment>
<keyword evidence="6 7" id="KW-0175">Coiled coil</keyword>
<protein>
    <submittedName>
        <fullName evidence="12">Uncharacterized protein</fullName>
    </submittedName>
</protein>
<dbReference type="InterPro" id="IPR055414">
    <property type="entry name" value="LRR_R13L4/SHOC2-like"/>
</dbReference>
<proteinExistence type="inferred from homology"/>
<dbReference type="Gramene" id="ONIVA11G07350.5">
    <property type="protein sequence ID" value="ONIVA11G07350.5"/>
    <property type="gene ID" value="ONIVA11G07350"/>
</dbReference>
<dbReference type="GO" id="GO:0009626">
    <property type="term" value="P:plant-type hypersensitive response"/>
    <property type="evidence" value="ECO:0007669"/>
    <property type="project" value="UniProtKB-ARBA"/>
</dbReference>
<dbReference type="GO" id="GO:0002758">
    <property type="term" value="P:innate immune response-activating signaling pathway"/>
    <property type="evidence" value="ECO:0007669"/>
    <property type="project" value="UniProtKB-ARBA"/>
</dbReference>
<dbReference type="STRING" id="4536.A0A0E0IZW5"/>
<dbReference type="Pfam" id="PF23598">
    <property type="entry name" value="LRR_14"/>
    <property type="match status" value="1"/>
</dbReference>
<dbReference type="Gene3D" id="1.10.10.10">
    <property type="entry name" value="Winged helix-like DNA-binding domain superfamily/Winged helix DNA-binding domain"/>
    <property type="match status" value="1"/>
</dbReference>
<evidence type="ECO:0000313" key="12">
    <source>
        <dbReference type="EnsemblPlants" id="ONIVA11G07350.5"/>
    </source>
</evidence>
<dbReference type="InterPro" id="IPR032675">
    <property type="entry name" value="LRR_dom_sf"/>
</dbReference>
<evidence type="ECO:0000256" key="5">
    <source>
        <dbReference type="ARBA" id="ARBA00022821"/>
    </source>
</evidence>
<dbReference type="Pfam" id="PF23559">
    <property type="entry name" value="WHD_DRP"/>
    <property type="match status" value="1"/>
</dbReference>
<evidence type="ECO:0000259" key="8">
    <source>
        <dbReference type="Pfam" id="PF00931"/>
    </source>
</evidence>
<keyword evidence="5" id="KW-0611">Plant defense</keyword>
<dbReference type="SUPFAM" id="SSF52540">
    <property type="entry name" value="P-loop containing nucleoside triphosphate hydrolases"/>
    <property type="match status" value="1"/>
</dbReference>
<evidence type="ECO:0000259" key="11">
    <source>
        <dbReference type="Pfam" id="PF23598"/>
    </source>
</evidence>
<evidence type="ECO:0000259" key="9">
    <source>
        <dbReference type="Pfam" id="PF18052"/>
    </source>
</evidence>
<dbReference type="GO" id="GO:0043531">
    <property type="term" value="F:ADP binding"/>
    <property type="evidence" value="ECO:0007669"/>
    <property type="project" value="InterPro"/>
</dbReference>
<evidence type="ECO:0000256" key="4">
    <source>
        <dbReference type="ARBA" id="ARBA00022741"/>
    </source>
</evidence>
<dbReference type="Proteomes" id="UP000006591">
    <property type="component" value="Chromosome 11"/>
</dbReference>
<dbReference type="PANTHER" id="PTHR23155:SF1046">
    <property type="entry name" value="OS11G0226933 PROTEIN"/>
    <property type="match status" value="1"/>
</dbReference>
<reference evidence="12" key="1">
    <citation type="submission" date="2015-04" db="UniProtKB">
        <authorList>
            <consortium name="EnsemblPlants"/>
        </authorList>
    </citation>
    <scope>IDENTIFICATION</scope>
    <source>
        <strain evidence="12">SL10</strain>
    </source>
</reference>
<evidence type="ECO:0000259" key="10">
    <source>
        <dbReference type="Pfam" id="PF23559"/>
    </source>
</evidence>
<evidence type="ECO:0000256" key="6">
    <source>
        <dbReference type="ARBA" id="ARBA00023054"/>
    </source>
</evidence>
<sequence>MEAVILAVSKIGSVLVEEATKAAIAKLSEKVANLKELPTKVDEIKKELETMNNVIKKMSTTHPTDEVVKGWIVEVRGLAHHVQDVMDKYSYHALMLEEESSMKKVFTKKKYVTVFSEIAEEIIQIEKKIENAGKRKERWLQQPDLIPNPLTYIERKQFQDCLLAQDYLVGIEGNRKLLTEWLYSSEQGNTVITVSGMGGLGKTALVNNVYEREKNNFDAFSWIVVSQTYNGVDLLRKLLRKIIGYPEQTTLSDLDPRDLKNIIKERLKDRKFLVVLDDVWNREAYTLIEDAFLSCQTSRIIITTRQDDVATLAYPTHRLKLKPLEHNDAFDLFCKKTFYNSMHSKCPQDLEKLAHNIVDRCEGLPLAIVSIGGLFSSVKLESYIWNEMYKQLGDELVNNDHIRAILNLSYRDLPGHLRNCFLYCSLFPEDHLFSRDTLIWLWVAEGFAVRKQHSTPEEVADRYLRELIQRNMLDVVENDELGRASSCKMHDLVRDLALSIAKEEKFGFSNDYGTMIEMERDVRRLSSCGWENNDALKLKFPRLRTLVSLRAMSPSTYMLSSILSESNYLTVLELQDSEITEVPESIGNLFNLRYIGLRRTKVKTLPQSVEKLSNLHTLDIKSTKIEKLPKGIAKVKKLRHLIADRYADETQSGFQYFVGMQAPKNLSNMEELQTLETVQASKDLAEQLSKLLKLRSVWIDNISYTDCARLFATLSNMQLLSSLLISATNENEALCFEELRPKSKELHKLIIRGQWAKQTLDYPIFRYHGTQLNYLALSWCYLGEDMLGILSSRLENLTCLRLNNIHGTKTLVLDAKAFPRLKMLVLKHMMQSLNFVTIYCYCLTEEILTHWSFPNLKTMVLKHMPDVNQLVVAGGALPVIEGLYIVSLPELERVPQGIETLRSLKKLWLLNLHKYFKSH</sequence>
<keyword evidence="2" id="KW-0433">Leucine-rich repeat</keyword>
<dbReference type="Gene3D" id="1.20.5.4130">
    <property type="match status" value="1"/>
</dbReference>
<dbReference type="InterPro" id="IPR041118">
    <property type="entry name" value="Rx_N"/>
</dbReference>
<dbReference type="InterPro" id="IPR042197">
    <property type="entry name" value="Apaf_helical"/>
</dbReference>
<feature type="domain" description="Disease resistance N-terminal" evidence="9">
    <location>
        <begin position="7"/>
        <end position="102"/>
    </location>
</feature>
<organism evidence="12">
    <name type="scientific">Oryza nivara</name>
    <name type="common">Indian wild rice</name>
    <name type="synonym">Oryza sativa f. spontanea</name>
    <dbReference type="NCBI Taxonomy" id="4536"/>
    <lineage>
        <taxon>Eukaryota</taxon>
        <taxon>Viridiplantae</taxon>
        <taxon>Streptophyta</taxon>
        <taxon>Embryophyta</taxon>
        <taxon>Tracheophyta</taxon>
        <taxon>Spermatophyta</taxon>
        <taxon>Magnoliopsida</taxon>
        <taxon>Liliopsida</taxon>
        <taxon>Poales</taxon>
        <taxon>Poaceae</taxon>
        <taxon>BOP clade</taxon>
        <taxon>Oryzoideae</taxon>
        <taxon>Oryzeae</taxon>
        <taxon>Oryzinae</taxon>
        <taxon>Oryza</taxon>
    </lineage>
</organism>
<keyword evidence="3" id="KW-0677">Repeat</keyword>
<dbReference type="InterPro" id="IPR036388">
    <property type="entry name" value="WH-like_DNA-bd_sf"/>
</dbReference>
<evidence type="ECO:0000256" key="7">
    <source>
        <dbReference type="SAM" id="Coils"/>
    </source>
</evidence>
<dbReference type="Gene3D" id="3.40.50.300">
    <property type="entry name" value="P-loop containing nucleotide triphosphate hydrolases"/>
    <property type="match status" value="1"/>
</dbReference>
<evidence type="ECO:0000256" key="1">
    <source>
        <dbReference type="ARBA" id="ARBA00008894"/>
    </source>
</evidence>
<dbReference type="eggNOG" id="KOG4658">
    <property type="taxonomic scope" value="Eukaryota"/>
</dbReference>
<dbReference type="FunFam" id="1.10.10.10:FF:000322">
    <property type="entry name" value="Probable disease resistance protein At1g63360"/>
    <property type="match status" value="1"/>
</dbReference>
<dbReference type="InterPro" id="IPR044974">
    <property type="entry name" value="Disease_R_plants"/>
</dbReference>
<dbReference type="Gene3D" id="3.80.10.10">
    <property type="entry name" value="Ribonuclease Inhibitor"/>
    <property type="match status" value="2"/>
</dbReference>
<feature type="coiled-coil region" evidence="7">
    <location>
        <begin position="17"/>
        <end position="61"/>
    </location>
</feature>
<reference evidence="12" key="2">
    <citation type="submission" date="2018-04" db="EMBL/GenBank/DDBJ databases">
        <title>OnivRS2 (Oryza nivara Reference Sequence Version 2).</title>
        <authorList>
            <person name="Zhang J."/>
            <person name="Kudrna D."/>
            <person name="Lee S."/>
            <person name="Talag J."/>
            <person name="Rajasekar S."/>
            <person name="Welchert J."/>
            <person name="Hsing Y.-I."/>
            <person name="Wing R.A."/>
        </authorList>
    </citation>
    <scope>NUCLEOTIDE SEQUENCE [LARGE SCALE GENOMIC DNA]</scope>
    <source>
        <strain evidence="12">SL10</strain>
    </source>
</reference>
<feature type="domain" description="Disease resistance R13L4/SHOC-2-like LRR" evidence="11">
    <location>
        <begin position="548"/>
        <end position="862"/>
    </location>
</feature>
<dbReference type="EnsemblPlants" id="ONIVA11G07350.5">
    <property type="protein sequence ID" value="ONIVA11G07350.5"/>
    <property type="gene ID" value="ONIVA11G07350"/>
</dbReference>
<dbReference type="Pfam" id="PF18052">
    <property type="entry name" value="Rx_N"/>
    <property type="match status" value="1"/>
</dbReference>
<dbReference type="FunFam" id="3.40.50.300:FF:001091">
    <property type="entry name" value="Probable disease resistance protein At1g61300"/>
    <property type="match status" value="1"/>
</dbReference>
<feature type="domain" description="NB-ARC" evidence="8">
    <location>
        <begin position="178"/>
        <end position="341"/>
    </location>
</feature>
<dbReference type="PANTHER" id="PTHR23155">
    <property type="entry name" value="DISEASE RESISTANCE PROTEIN RP"/>
    <property type="match status" value="1"/>
</dbReference>
<evidence type="ECO:0000313" key="13">
    <source>
        <dbReference type="Proteomes" id="UP000006591"/>
    </source>
</evidence>
<keyword evidence="4" id="KW-0547">Nucleotide-binding</keyword>
<dbReference type="PRINTS" id="PR00364">
    <property type="entry name" value="DISEASERSIST"/>
</dbReference>
<dbReference type="Pfam" id="PF00931">
    <property type="entry name" value="NB-ARC"/>
    <property type="match status" value="1"/>
</dbReference>
<keyword evidence="13" id="KW-1185">Reference proteome</keyword>
<dbReference type="SUPFAM" id="SSF52058">
    <property type="entry name" value="L domain-like"/>
    <property type="match status" value="1"/>
</dbReference>
<dbReference type="InterPro" id="IPR058922">
    <property type="entry name" value="WHD_DRP"/>
</dbReference>
<dbReference type="OMA" id="HNIVDRC"/>
<feature type="domain" description="Disease resistance protein winged helix" evidence="10">
    <location>
        <begin position="426"/>
        <end position="497"/>
    </location>
</feature>
<evidence type="ECO:0000256" key="2">
    <source>
        <dbReference type="ARBA" id="ARBA00022614"/>
    </source>
</evidence>
<dbReference type="AlphaFoldDB" id="A0A0E0IZW5"/>
<evidence type="ECO:0000256" key="3">
    <source>
        <dbReference type="ARBA" id="ARBA00022737"/>
    </source>
</evidence>
<dbReference type="InterPro" id="IPR002182">
    <property type="entry name" value="NB-ARC"/>
</dbReference>
<accession>A0A0E0IZW5</accession>
<dbReference type="Gene3D" id="1.10.8.430">
    <property type="entry name" value="Helical domain of apoptotic protease-activating factors"/>
    <property type="match status" value="1"/>
</dbReference>
<name>A0A0E0IZW5_ORYNI</name>
<dbReference type="InterPro" id="IPR027417">
    <property type="entry name" value="P-loop_NTPase"/>
</dbReference>
<dbReference type="GO" id="GO:0042742">
    <property type="term" value="P:defense response to bacterium"/>
    <property type="evidence" value="ECO:0007669"/>
    <property type="project" value="UniProtKB-ARBA"/>
</dbReference>